<accession>A0A4R3PDN9</accession>
<gene>
    <name evidence="2" type="ORF">VCR4J5_670020</name>
    <name evidence="1" type="ORF">VCR5J5_1280010</name>
</gene>
<evidence type="ECO:0000313" key="3">
    <source>
        <dbReference type="Proteomes" id="UP000049077"/>
    </source>
</evidence>
<organism evidence="1 4">
    <name type="scientific">Vibrio crassostreae</name>
    <dbReference type="NCBI Taxonomy" id="246167"/>
    <lineage>
        <taxon>Bacteria</taxon>
        <taxon>Pseudomonadati</taxon>
        <taxon>Pseudomonadota</taxon>
        <taxon>Gammaproteobacteria</taxon>
        <taxon>Vibrionales</taxon>
        <taxon>Vibrionaceae</taxon>
        <taxon>Vibrio</taxon>
    </lineage>
</organism>
<protein>
    <submittedName>
        <fullName evidence="1">Uncharacterized protein</fullName>
    </submittedName>
</protein>
<dbReference type="RefSeq" id="WP_055318401.1">
    <property type="nucleotide sequence ID" value="NZ_CAWMQT010000154.1"/>
</dbReference>
<reference evidence="1 3" key="2">
    <citation type="submission" date="2014-06" db="EMBL/GenBank/DDBJ databases">
        <authorList>
            <person name="Le Roux F."/>
        </authorList>
    </citation>
    <scope>NUCLEOTIDE SEQUENCE</scope>
    <source>
        <strain evidence="2 3">J5-4</strain>
        <strain evidence="1">J5-5</strain>
    </source>
</reference>
<sequence length="83" mass="9486">MSGNKTRLIETSERADFYFNFVEKLFTRELIDGEVVPLSVKGEFISQPSDVYSLYGFLEQVGNLEQNPFSECETVEALLNIEI</sequence>
<keyword evidence="3" id="KW-1185">Reference proteome</keyword>
<dbReference type="EMBL" id="CCJV01000033">
    <property type="protein sequence ID" value="CDS97776.1"/>
    <property type="molecule type" value="Genomic_DNA"/>
</dbReference>
<evidence type="ECO:0000313" key="4">
    <source>
        <dbReference type="Proteomes" id="UP000049495"/>
    </source>
</evidence>
<reference evidence="4" key="1">
    <citation type="submission" date="2014-06" db="EMBL/GenBank/DDBJ databases">
        <authorList>
            <person name="Le Roux Frederique"/>
        </authorList>
    </citation>
    <scope>NUCLEOTIDE SEQUENCE [LARGE SCALE GENOMIC DNA]</scope>
    <source>
        <strain evidence="4">J5-5</strain>
    </source>
</reference>
<dbReference type="Proteomes" id="UP000049077">
    <property type="component" value="Unassembled WGS sequence"/>
</dbReference>
<evidence type="ECO:0000313" key="2">
    <source>
        <dbReference type="EMBL" id="CDT51469.1"/>
    </source>
</evidence>
<proteinExistence type="predicted"/>
<evidence type="ECO:0000313" key="1">
    <source>
        <dbReference type="EMBL" id="CDS97776.1"/>
    </source>
</evidence>
<dbReference type="EMBL" id="CCJX01000154">
    <property type="protein sequence ID" value="CDT51469.1"/>
    <property type="molecule type" value="Genomic_DNA"/>
</dbReference>
<dbReference type="AlphaFoldDB" id="A0A4R3PDN9"/>
<comment type="caution">
    <text evidence="1">The sequence shown here is derived from an EMBL/GenBank/DDBJ whole genome shotgun (WGS) entry which is preliminary data.</text>
</comment>
<name>A0A4R3PDN9_9VIBR</name>
<dbReference type="Proteomes" id="UP000049495">
    <property type="component" value="Unassembled WGS sequence"/>
</dbReference>